<feature type="signal peptide" evidence="1">
    <location>
        <begin position="1"/>
        <end position="21"/>
    </location>
</feature>
<dbReference type="RefSeq" id="WP_142102967.1">
    <property type="nucleotide sequence ID" value="NZ_VIGH01000011.1"/>
</dbReference>
<reference evidence="2 3" key="1">
    <citation type="submission" date="2019-06" db="EMBL/GenBank/DDBJ databases">
        <title>Rhodococcus spaelei sp. nov., isolated from a cave.</title>
        <authorList>
            <person name="Lee S.D."/>
        </authorList>
    </citation>
    <scope>NUCLEOTIDE SEQUENCE [LARGE SCALE GENOMIC DNA]</scope>
    <source>
        <strain evidence="2 3">C9-5</strain>
    </source>
</reference>
<comment type="caution">
    <text evidence="2">The sequence shown here is derived from an EMBL/GenBank/DDBJ whole genome shotgun (WGS) entry which is preliminary data.</text>
</comment>
<dbReference type="PROSITE" id="PS51257">
    <property type="entry name" value="PROKAR_LIPOPROTEIN"/>
    <property type="match status" value="1"/>
</dbReference>
<dbReference type="Pfam" id="PF12079">
    <property type="entry name" value="DUF3558"/>
    <property type="match status" value="1"/>
</dbReference>
<keyword evidence="1" id="KW-0732">Signal</keyword>
<accession>A0A541AZW2</accession>
<dbReference type="InterPro" id="IPR024520">
    <property type="entry name" value="DUF3558"/>
</dbReference>
<name>A0A541AZW2_9NOCA</name>
<dbReference type="AlphaFoldDB" id="A0A541AZW2"/>
<proteinExistence type="predicted"/>
<keyword evidence="3" id="KW-1185">Reference proteome</keyword>
<gene>
    <name evidence="2" type="ORF">FK531_21070</name>
</gene>
<dbReference type="EMBL" id="VIGH01000011">
    <property type="protein sequence ID" value="TQF65592.1"/>
    <property type="molecule type" value="Genomic_DNA"/>
</dbReference>
<evidence type="ECO:0000313" key="2">
    <source>
        <dbReference type="EMBL" id="TQF65592.1"/>
    </source>
</evidence>
<protein>
    <submittedName>
        <fullName evidence="2">DUF3558 domain-containing protein</fullName>
    </submittedName>
</protein>
<evidence type="ECO:0000313" key="3">
    <source>
        <dbReference type="Proteomes" id="UP000316256"/>
    </source>
</evidence>
<evidence type="ECO:0000256" key="1">
    <source>
        <dbReference type="SAM" id="SignalP"/>
    </source>
</evidence>
<sequence>MRRPVWAAVAAVGVVSGCATSVPGDAVSSGPDGVSVSTVPSKLVAPTQINDTGRPDVTFDPCLDLGDDTIRGLGVDPTTRKRDDSVFSTYAFLSCTFQSDLNIVRISSSNITLQEYRDRFGAVAEPINVNGREAIMLRDEVETCDIVMHTREGVVWTKSSLRSEARKRGMDKCDGLLELSQKVEPLIPEEN</sequence>
<dbReference type="OrthoDB" id="4552877at2"/>
<organism evidence="2 3">
    <name type="scientific">Rhodococcus spelaei</name>
    <dbReference type="NCBI Taxonomy" id="2546320"/>
    <lineage>
        <taxon>Bacteria</taxon>
        <taxon>Bacillati</taxon>
        <taxon>Actinomycetota</taxon>
        <taxon>Actinomycetes</taxon>
        <taxon>Mycobacteriales</taxon>
        <taxon>Nocardiaceae</taxon>
        <taxon>Rhodococcus</taxon>
    </lineage>
</organism>
<dbReference type="Proteomes" id="UP000316256">
    <property type="component" value="Unassembled WGS sequence"/>
</dbReference>
<feature type="chain" id="PRO_5038577229" evidence="1">
    <location>
        <begin position="22"/>
        <end position="191"/>
    </location>
</feature>